<dbReference type="EMBL" id="KZ819283">
    <property type="protein sequence ID" value="PWO01431.1"/>
    <property type="molecule type" value="Genomic_DNA"/>
</dbReference>
<organism evidence="2 3">
    <name type="scientific">Tilletiopsis washingtonensis</name>
    <dbReference type="NCBI Taxonomy" id="58919"/>
    <lineage>
        <taxon>Eukaryota</taxon>
        <taxon>Fungi</taxon>
        <taxon>Dikarya</taxon>
        <taxon>Basidiomycota</taxon>
        <taxon>Ustilaginomycotina</taxon>
        <taxon>Exobasidiomycetes</taxon>
        <taxon>Entylomatales</taxon>
        <taxon>Entylomatales incertae sedis</taxon>
        <taxon>Tilletiopsis</taxon>
    </lineage>
</organism>
<feature type="region of interest" description="Disordered" evidence="1">
    <location>
        <begin position="171"/>
        <end position="194"/>
    </location>
</feature>
<dbReference type="PANTHER" id="PTHR43102">
    <property type="entry name" value="SLR1143 PROTEIN"/>
    <property type="match status" value="1"/>
</dbReference>
<feature type="region of interest" description="Disordered" evidence="1">
    <location>
        <begin position="728"/>
        <end position="763"/>
    </location>
</feature>
<feature type="compositionally biased region" description="Basic and acidic residues" evidence="1">
    <location>
        <begin position="421"/>
        <end position="437"/>
    </location>
</feature>
<protein>
    <recommendedName>
        <fullName evidence="4">GAF domain-containing protein</fullName>
    </recommendedName>
</protein>
<accession>A0A316ZI40</accession>
<feature type="region of interest" description="Disordered" evidence="1">
    <location>
        <begin position="77"/>
        <end position="152"/>
    </location>
</feature>
<keyword evidence="3" id="KW-1185">Reference proteome</keyword>
<dbReference type="GeneID" id="37266737"/>
<dbReference type="PANTHER" id="PTHR43102:SF2">
    <property type="entry name" value="GAF DOMAIN-CONTAINING PROTEIN"/>
    <property type="match status" value="1"/>
</dbReference>
<evidence type="ECO:0000313" key="2">
    <source>
        <dbReference type="EMBL" id="PWO01431.1"/>
    </source>
</evidence>
<feature type="region of interest" description="Disordered" evidence="1">
    <location>
        <begin position="1111"/>
        <end position="1147"/>
    </location>
</feature>
<reference evidence="2 3" key="1">
    <citation type="journal article" date="2018" name="Mol. Biol. Evol.">
        <title>Broad Genomic Sampling Reveals a Smut Pathogenic Ancestry of the Fungal Clade Ustilaginomycotina.</title>
        <authorList>
            <person name="Kijpornyongpan T."/>
            <person name="Mondo S.J."/>
            <person name="Barry K."/>
            <person name="Sandor L."/>
            <person name="Lee J."/>
            <person name="Lipzen A."/>
            <person name="Pangilinan J."/>
            <person name="LaButti K."/>
            <person name="Hainaut M."/>
            <person name="Henrissat B."/>
            <person name="Grigoriev I.V."/>
            <person name="Spatafora J.W."/>
            <person name="Aime M.C."/>
        </authorList>
    </citation>
    <scope>NUCLEOTIDE SEQUENCE [LARGE SCALE GENOMIC DNA]</scope>
    <source>
        <strain evidence="2 3">MCA 4186</strain>
    </source>
</reference>
<sequence>MSASPLISAVSTPCSYVSRPLLGPAPAPPSAIALLEPPPLSLLPLSPPHERELYAFAAQGSAAARYRQRLAEQAALRRAAECGTPQASDSDVEAPPSSSSSRGSVSTDDSSHSASTAATSVAEEPPGADSSDKAVAPSEAPEPSPDGLSPTSALAFLRRPSRLALPKKFLQARRSSATTPGEACDASPPSAPPAVAHPMPARVAALAAPVISPETLALVTPPTSLVFRSAAVAALCLDVPALSRSSEAHPAVPVVPGALPDLFRSLAGAEPAPLEWPLSCSQVGAIRAARARKLGALLSCNVTPPPASSDTPASPSKRSFGWLRRGSFIATKARSASTTETKGKSKLSLLSPPASPRFLSVPSPRHACAPQTPVIDDVAVTSALAQQDTVDEALEGLTSALGRLDWRWGGAAHALWGEGCGNRHVDDDVAPDQRRVSEASTKSVASAPAELGSGDSLTPLRKTPTDNSKLKRERSLNATTLESGGLLPPGAPPLQHWQGFNQAYASGSLDLDLPHDIPRGVPEFRTCPDASPLCPGPYHAPPPTWEAERLRTYWRLSVDDLDPERLRRVCDLVDGCAAYLGVPTKALSFFEVGGQVQQLTREGLQPFERERGATACGHAALNRNNGIVVLDTEGDWRFRYLTADSIRFYAGMPVLSSSGLPVAVLCFYDVAPWTAFTTEQRNKMRETARWIGNELEAHWRCLWERKVERMACSYRTIQASLEDVSWTSRGASVSRTPSTPGLSRGPAMPIGPPSPPSGAHHGALAPALTTVHNPIDLEALAELGTLFTLEDTERLRSACETIAGIVDLDTVYLAAAKLDEPSPAEKPKPEAPILSPMLSPARTAAANGTCTLLAQHGLPAVWPRFETTLHARAFTRSHEPYVLFQNACGKGVPTRPEDADLTLPRCATEKKTKPTFAAGAIVPIATDTQLRSKTHIFGEAQGSAPATVGYVLVALARNPRRALGVEDLRYLQSVTHLFEAPLEKSMLAAQTAAELCAPPTPTPSSLAAPPHEKHARAGKGELARGLLHGGAKRCGAVISSGSATASRAATAAAAAGAHKAAKAASAGTRVVQGGASAIAATVLKGVEATPLKARRGGGKADLVIDSAARPSMPPSLLSMQSGQSALSKSSGGSAPTQLKGKRSEGELNLSGQVRRKILGAKAAPAAGSTLGVRRFASNETHRTCSTTSSLCASAGVAAALAATAAIVPRAVLEDKVTPKARPGARTLGQHLGIPMPKRSRSYSHAGSITEERAPPSTLVDTHGASSTPPSCSPAPVFVMRVDGASAFECTPEFRIQRVDGATSLPPPSPPLSPRSLRPTAEMTQRPPSPLAFRPMGALPGGTLAPRIRPSVSRAAGPSQAAGLGVPPAAVAAVSPWIELSNMPAARAAKGLGIAQ</sequence>
<gene>
    <name evidence="2" type="ORF">FA09DRAFT_15173</name>
</gene>
<feature type="compositionally biased region" description="Polar residues" evidence="1">
    <location>
        <begin position="728"/>
        <end position="741"/>
    </location>
</feature>
<feature type="region of interest" description="Disordered" evidence="1">
    <location>
        <begin position="1298"/>
        <end position="1332"/>
    </location>
</feature>
<proteinExistence type="predicted"/>
<dbReference type="OrthoDB" id="303614at2759"/>
<dbReference type="RefSeq" id="XP_025601709.1">
    <property type="nucleotide sequence ID" value="XM_025739191.1"/>
</dbReference>
<dbReference type="STRING" id="58919.A0A316ZI40"/>
<name>A0A316ZI40_9BASI</name>
<evidence type="ECO:0000313" key="3">
    <source>
        <dbReference type="Proteomes" id="UP000245946"/>
    </source>
</evidence>
<feature type="compositionally biased region" description="Low complexity" evidence="1">
    <location>
        <begin position="87"/>
        <end position="125"/>
    </location>
</feature>
<evidence type="ECO:0008006" key="4">
    <source>
        <dbReference type="Google" id="ProtNLM"/>
    </source>
</evidence>
<feature type="region of interest" description="Disordered" evidence="1">
    <location>
        <begin position="417"/>
        <end position="474"/>
    </location>
</feature>
<dbReference type="SUPFAM" id="SSF55781">
    <property type="entry name" value="GAF domain-like"/>
    <property type="match status" value="1"/>
</dbReference>
<dbReference type="Proteomes" id="UP000245946">
    <property type="component" value="Unassembled WGS sequence"/>
</dbReference>
<evidence type="ECO:0000256" key="1">
    <source>
        <dbReference type="SAM" id="MobiDB-lite"/>
    </source>
</evidence>
<feature type="compositionally biased region" description="Pro residues" evidence="1">
    <location>
        <begin position="36"/>
        <end position="46"/>
    </location>
</feature>
<feature type="region of interest" description="Disordered" evidence="1">
    <location>
        <begin position="1221"/>
        <end position="1270"/>
    </location>
</feature>
<feature type="compositionally biased region" description="Polar residues" evidence="1">
    <location>
        <begin position="1120"/>
        <end position="1136"/>
    </location>
</feature>
<feature type="region of interest" description="Disordered" evidence="1">
    <location>
        <begin position="27"/>
        <end position="46"/>
    </location>
</feature>